<proteinExistence type="inferred from homology"/>
<feature type="region of interest" description="Disordered" evidence="5">
    <location>
        <begin position="1"/>
        <end position="45"/>
    </location>
</feature>
<dbReference type="InterPro" id="IPR001653">
    <property type="entry name" value="DAP_epimerase_DapF"/>
</dbReference>
<dbReference type="PANTHER" id="PTHR31689:SF0">
    <property type="entry name" value="DIAMINOPIMELATE EPIMERASE"/>
    <property type="match status" value="1"/>
</dbReference>
<evidence type="ECO:0000256" key="2">
    <source>
        <dbReference type="ARBA" id="ARBA00023235"/>
    </source>
</evidence>
<evidence type="ECO:0000256" key="1">
    <source>
        <dbReference type="ARBA" id="ARBA00010219"/>
    </source>
</evidence>
<evidence type="ECO:0000313" key="6">
    <source>
        <dbReference type="EMBL" id="MEK9501521.1"/>
    </source>
</evidence>
<dbReference type="RefSeq" id="WP_405281641.1">
    <property type="nucleotide sequence ID" value="NZ_CP144380.1"/>
</dbReference>
<comment type="similarity">
    <text evidence="1 3">Belongs to the diaminopimelate epimerase family.</text>
</comment>
<evidence type="ECO:0000313" key="7">
    <source>
        <dbReference type="Proteomes" id="UP001484239"/>
    </source>
</evidence>
<gene>
    <name evidence="3 6" type="primary">dapF</name>
    <name evidence="6" type="ORF">WI372_11075</name>
</gene>
<evidence type="ECO:0000256" key="4">
    <source>
        <dbReference type="NCBIfam" id="TIGR00652"/>
    </source>
</evidence>
<dbReference type="EMBL" id="JBBHLI010000006">
    <property type="protein sequence ID" value="MEK9501521.1"/>
    <property type="molecule type" value="Genomic_DNA"/>
</dbReference>
<feature type="compositionally biased region" description="Basic and acidic residues" evidence="5">
    <location>
        <begin position="26"/>
        <end position="45"/>
    </location>
</feature>
<comment type="subcellular location">
    <subcellularLocation>
        <location evidence="3">Cytoplasm</location>
    </subcellularLocation>
</comment>
<keyword evidence="3" id="KW-0457">Lysine biosynthesis</keyword>
<dbReference type="PANTHER" id="PTHR31689">
    <property type="entry name" value="DIAMINOPIMELATE EPIMERASE, CHLOROPLASTIC"/>
    <property type="match status" value="1"/>
</dbReference>
<sequence length="348" mass="36656">MAATDVTAELSVPGAIRHHGGGSRASAHDHHTEGDELSVDGEHDRPVAGRDFYKGHGLGNDYLVVEEGTAWRVTATAVPRLCHRNEGVGSDGVVFVHRGTQPPFRLRGFNPDGSEFERSGNGLRIVASHLFRTGRVGSEPFEVELGGDRIRMQVHGADGRGEYDISVHMGTAGVGAEAVHALPEVVVGEGRIELDPVGVLLAVLVSVGNPHCVVFGEGEPWRSLDRADLDRLGPALTAHPAFTQGINVQLARILATDRIEFQVWERGVGHTTASGTSACAVAVAAVASGRLPPGEKTLEMEGGTLRVRVDEDLGVVLRGPVRAVCDGELDAGFSRGLGGGRLPSPEEG</sequence>
<keyword evidence="3" id="KW-0963">Cytoplasm</keyword>
<dbReference type="SUPFAM" id="SSF54506">
    <property type="entry name" value="Diaminopimelate epimerase-like"/>
    <property type="match status" value="2"/>
</dbReference>
<feature type="site" description="Could be important to modulate the pK values of the two catalytic cysteine residues" evidence="3">
    <location>
        <position position="211"/>
    </location>
</feature>
<name>A0ABU9E9W1_9BACT</name>
<comment type="subunit">
    <text evidence="3">Homodimer.</text>
</comment>
<dbReference type="Gene3D" id="3.10.310.10">
    <property type="entry name" value="Diaminopimelate Epimerase, Chain A, domain 1"/>
    <property type="match status" value="2"/>
</dbReference>
<comment type="caution">
    <text evidence="3">Lacks conserved residue(s) required for the propagation of feature annotation.</text>
</comment>
<comment type="caution">
    <text evidence="6">The sequence shown here is derived from an EMBL/GenBank/DDBJ whole genome shotgun (WGS) entry which is preliminary data.</text>
</comment>
<accession>A0ABU9E9W1</accession>
<feature type="binding site" evidence="3">
    <location>
        <begin position="120"/>
        <end position="121"/>
    </location>
    <ligand>
        <name>substrate</name>
    </ligand>
</feature>
<feature type="binding site" evidence="3">
    <location>
        <position position="60"/>
    </location>
    <ligand>
        <name>substrate</name>
    </ligand>
</feature>
<dbReference type="Proteomes" id="UP001484239">
    <property type="component" value="Unassembled WGS sequence"/>
</dbReference>
<comment type="catalytic activity">
    <reaction evidence="3">
        <text>(2S,6S)-2,6-diaminopimelate = meso-2,6-diaminopimelate</text>
        <dbReference type="Rhea" id="RHEA:15393"/>
        <dbReference type="ChEBI" id="CHEBI:57609"/>
        <dbReference type="ChEBI" id="CHEBI:57791"/>
        <dbReference type="EC" id="5.1.1.7"/>
    </reaction>
</comment>
<comment type="pathway">
    <text evidence="3">Amino-acid biosynthesis; L-lysine biosynthesis via DAP pathway; DL-2,6-diaminopimelate from LL-2,6-diaminopimelate: step 1/1.</text>
</comment>
<organism evidence="6 7">
    <name type="scientific">Gaopeijia maritima</name>
    <dbReference type="NCBI Taxonomy" id="3119007"/>
    <lineage>
        <taxon>Bacteria</taxon>
        <taxon>Pseudomonadati</taxon>
        <taxon>Gemmatimonadota</taxon>
        <taxon>Longimicrobiia</taxon>
        <taxon>Gaopeijiales</taxon>
        <taxon>Gaopeijiaceae</taxon>
        <taxon>Gaopeijia</taxon>
    </lineage>
</organism>
<dbReference type="HAMAP" id="MF_00197">
    <property type="entry name" value="DAP_epimerase"/>
    <property type="match status" value="1"/>
</dbReference>
<feature type="binding site" evidence="3">
    <location>
        <position position="110"/>
    </location>
    <ligand>
        <name>substrate</name>
    </ligand>
</feature>
<dbReference type="NCBIfam" id="TIGR00652">
    <property type="entry name" value="DapF"/>
    <property type="match status" value="1"/>
</dbReference>
<evidence type="ECO:0000256" key="5">
    <source>
        <dbReference type="SAM" id="MobiDB-lite"/>
    </source>
</evidence>
<dbReference type="EC" id="5.1.1.7" evidence="3 4"/>
<feature type="binding site" evidence="3">
    <location>
        <position position="209"/>
    </location>
    <ligand>
        <name>substrate</name>
    </ligand>
</feature>
<protein>
    <recommendedName>
        <fullName evidence="3 4">Diaminopimelate epimerase</fullName>
        <shortName evidence="3">DAP epimerase</shortName>
        <ecNumber evidence="3 4">5.1.1.7</ecNumber>
    </recommendedName>
    <alternativeName>
        <fullName evidence="3">PLP-independent amino acid racemase</fullName>
    </alternativeName>
</protein>
<dbReference type="Pfam" id="PF01678">
    <property type="entry name" value="DAP_epimerase"/>
    <property type="match status" value="2"/>
</dbReference>
<evidence type="ECO:0000256" key="3">
    <source>
        <dbReference type="HAMAP-Rule" id="MF_00197"/>
    </source>
</evidence>
<keyword evidence="2 3" id="KW-0413">Isomerase</keyword>
<feature type="binding site" evidence="3">
    <location>
        <position position="247"/>
    </location>
    <ligand>
        <name>substrate</name>
    </ligand>
</feature>
<feature type="site" description="Could be important to modulate the pK values of the two catalytic cysteine residues" evidence="3">
    <location>
        <position position="265"/>
    </location>
</feature>
<reference evidence="6 7" key="1">
    <citation type="submission" date="2024-02" db="EMBL/GenBank/DDBJ databases">
        <title>A novel Gemmatimonadota bacterium.</title>
        <authorList>
            <person name="Du Z.-J."/>
            <person name="Ye Y.-Q."/>
        </authorList>
    </citation>
    <scope>NUCLEOTIDE SEQUENCE [LARGE SCALE GENOMIC DNA]</scope>
    <source>
        <strain evidence="6 7">DH-20</strain>
    </source>
</reference>
<feature type="binding site" evidence="3">
    <location>
        <begin position="265"/>
        <end position="266"/>
    </location>
    <ligand>
        <name>substrate</name>
    </ligand>
</feature>
<comment type="function">
    <text evidence="3">Catalyzes the stereoinversion of LL-2,6-diaminopimelate (L,L-DAP) to meso-diaminopimelate (meso-DAP), a precursor of L-lysine and an essential component of the bacterial peptidoglycan.</text>
</comment>
<keyword evidence="3" id="KW-0028">Amino-acid biosynthesis</keyword>
<feature type="binding site" evidence="3">
    <location>
        <begin position="275"/>
        <end position="276"/>
    </location>
    <ligand>
        <name>substrate</name>
    </ligand>
</feature>
<keyword evidence="7" id="KW-1185">Reference proteome</keyword>
<dbReference type="GO" id="GO:0008837">
    <property type="term" value="F:diaminopimelate epimerase activity"/>
    <property type="evidence" value="ECO:0007669"/>
    <property type="project" value="UniProtKB-EC"/>
</dbReference>